<evidence type="ECO:0000313" key="2">
    <source>
        <dbReference type="Proteomes" id="UP001187859"/>
    </source>
</evidence>
<dbReference type="AlphaFoldDB" id="A0AAE4PZB0"/>
<dbReference type="RefSeq" id="WP_037428804.1">
    <property type="nucleotide sequence ID" value="NZ_AP026732.1"/>
</dbReference>
<gene>
    <name evidence="1" type="ORF">QM089_13075</name>
</gene>
<sequence length="68" mass="7269">MTSSGELTLQKKRVAIVIANPSTSIVTHSPAGFWWSQARANSPCQYIALGKAIRDTPISTAARSGRVL</sequence>
<name>A0AAE4PZB0_9GAMM</name>
<evidence type="ECO:0000313" key="1">
    <source>
        <dbReference type="EMBL" id="MDV5391155.1"/>
    </source>
</evidence>
<comment type="caution">
    <text evidence="1">The sequence shown here is derived from an EMBL/GenBank/DDBJ whole genome shotgun (WGS) entry which is preliminary data.</text>
</comment>
<protein>
    <submittedName>
        <fullName evidence="1">Uncharacterized protein</fullName>
    </submittedName>
</protein>
<proteinExistence type="predicted"/>
<dbReference type="EMBL" id="JASGOQ010000001">
    <property type="protein sequence ID" value="MDV5391155.1"/>
    <property type="molecule type" value="Genomic_DNA"/>
</dbReference>
<reference evidence="1" key="1">
    <citation type="submission" date="2023-05" db="EMBL/GenBank/DDBJ databases">
        <title>Colonisation of extended spectrum b-lactamase- and carbapenemase-producing bacteria on hospital surfaces from low- and middle-income countries.</title>
        <authorList>
            <person name="Nieto-Rosado M."/>
            <person name="Sands K."/>
            <person name="Iregbu K."/>
            <person name="Zahra R."/>
            <person name="Mazarati J.B."/>
            <person name="Mehtar S."/>
            <person name="Barnards-Group B."/>
            <person name="Walsh T.R."/>
        </authorList>
    </citation>
    <scope>NUCLEOTIDE SEQUENCE</scope>
    <source>
        <strain evidence="1">PP-E493</strain>
    </source>
</reference>
<accession>A0AAE4PZB0</accession>
<organism evidence="1 2">
    <name type="scientific">Shewanella xiamenensis</name>
    <dbReference type="NCBI Taxonomy" id="332186"/>
    <lineage>
        <taxon>Bacteria</taxon>
        <taxon>Pseudomonadati</taxon>
        <taxon>Pseudomonadota</taxon>
        <taxon>Gammaproteobacteria</taxon>
        <taxon>Alteromonadales</taxon>
        <taxon>Shewanellaceae</taxon>
        <taxon>Shewanella</taxon>
    </lineage>
</organism>
<dbReference type="Proteomes" id="UP001187859">
    <property type="component" value="Unassembled WGS sequence"/>
</dbReference>